<dbReference type="Proteomes" id="UP001500968">
    <property type="component" value="Unassembled WGS sequence"/>
</dbReference>
<evidence type="ECO:0000313" key="1">
    <source>
        <dbReference type="EMBL" id="GAA4037953.1"/>
    </source>
</evidence>
<proteinExistence type="predicted"/>
<dbReference type="EMBL" id="BAABCR010000015">
    <property type="protein sequence ID" value="GAA4037953.1"/>
    <property type="molecule type" value="Genomic_DNA"/>
</dbReference>
<evidence type="ECO:0000313" key="2">
    <source>
        <dbReference type="Proteomes" id="UP001500968"/>
    </source>
</evidence>
<gene>
    <name evidence="1" type="ORF">GCM10022386_24790</name>
</gene>
<accession>A0ABP7U8N5</accession>
<comment type="caution">
    <text evidence="1">The sequence shown here is derived from an EMBL/GenBank/DDBJ whole genome shotgun (WGS) entry which is preliminary data.</text>
</comment>
<keyword evidence="2" id="KW-1185">Reference proteome</keyword>
<sequence>MPQCKKPIQMRTLSIILIFCFCISCNKNDSKTVEKLNGSEKIDKTGNNNKIKDDSPEIKIDQNEVMKEEDILFNGKFKRYFSLTEFVNVLGKADSIKLMSELEPCSYIFENEDGSKDIDDKYLYKDGSRYENNKEKVAVDEFRFTKNNFITYRGKKLNSSTTINDLKKLFPNAIKNIKTIDVHGEGNLQVIQLREDENNVSDGHINMFMRSGKLYFIHWWFPC</sequence>
<protein>
    <recommendedName>
        <fullName evidence="3">Lipoprotein</fullName>
    </recommendedName>
</protein>
<name>A0ABP7U8N5_9FLAO</name>
<organism evidence="1 2">
    <name type="scientific">Flavobacterium cheonhonense</name>
    <dbReference type="NCBI Taxonomy" id="706185"/>
    <lineage>
        <taxon>Bacteria</taxon>
        <taxon>Pseudomonadati</taxon>
        <taxon>Bacteroidota</taxon>
        <taxon>Flavobacteriia</taxon>
        <taxon>Flavobacteriales</taxon>
        <taxon>Flavobacteriaceae</taxon>
        <taxon>Flavobacterium</taxon>
    </lineage>
</organism>
<evidence type="ECO:0008006" key="3">
    <source>
        <dbReference type="Google" id="ProtNLM"/>
    </source>
</evidence>
<reference evidence="2" key="1">
    <citation type="journal article" date="2019" name="Int. J. Syst. Evol. Microbiol.">
        <title>The Global Catalogue of Microorganisms (GCM) 10K type strain sequencing project: providing services to taxonomists for standard genome sequencing and annotation.</title>
        <authorList>
            <consortium name="The Broad Institute Genomics Platform"/>
            <consortium name="The Broad Institute Genome Sequencing Center for Infectious Disease"/>
            <person name="Wu L."/>
            <person name="Ma J."/>
        </authorList>
    </citation>
    <scope>NUCLEOTIDE SEQUENCE [LARGE SCALE GENOMIC DNA]</scope>
    <source>
        <strain evidence="2">JCM 17064</strain>
    </source>
</reference>